<keyword evidence="3" id="KW-1185">Reference proteome</keyword>
<comment type="caution">
    <text evidence="2">The sequence shown here is derived from an EMBL/GenBank/DDBJ whole genome shotgun (WGS) entry which is preliminary data.</text>
</comment>
<dbReference type="InterPro" id="IPR050553">
    <property type="entry name" value="Thioredoxin_ResA/DsbE_sf"/>
</dbReference>
<sequence>MLIATAFAGTLSDFEQQLEAHKGKVVYLDFWASWCVPCRRSFPWMNKLQTQYKDQGLVVFSVNLDADKTFATQFLTEVPANFYIFYDPKGEVAKALKVRGMPSSYLIDRSGNIVSSHVGFNDKKQIEYQAEIERLLAD</sequence>
<dbReference type="Gene3D" id="3.40.30.10">
    <property type="entry name" value="Glutaredoxin"/>
    <property type="match status" value="1"/>
</dbReference>
<dbReference type="InterPro" id="IPR013766">
    <property type="entry name" value="Thioredoxin_domain"/>
</dbReference>
<dbReference type="InterPro" id="IPR013740">
    <property type="entry name" value="Redoxin"/>
</dbReference>
<name>A0A7X0NI42_9GAMM</name>
<dbReference type="EMBL" id="JACHHU010000019">
    <property type="protein sequence ID" value="MBB6543806.1"/>
    <property type="molecule type" value="Genomic_DNA"/>
</dbReference>
<reference evidence="2 3" key="1">
    <citation type="submission" date="2020-08" db="EMBL/GenBank/DDBJ databases">
        <title>Genomic Encyclopedia of Type Strains, Phase IV (KMG-IV): sequencing the most valuable type-strain genomes for metagenomic binning, comparative biology and taxonomic classification.</title>
        <authorList>
            <person name="Goeker M."/>
        </authorList>
    </citation>
    <scope>NUCLEOTIDE SEQUENCE [LARGE SCALE GENOMIC DNA]</scope>
    <source>
        <strain evidence="2 3">DSM 26287</strain>
    </source>
</reference>
<dbReference type="PANTHER" id="PTHR42852:SF18">
    <property type="entry name" value="CHROMOSOME UNDETERMINED SCAFFOLD_47, WHOLE GENOME SHOTGUN SEQUENCE"/>
    <property type="match status" value="1"/>
</dbReference>
<dbReference type="RefSeq" id="WP_246454966.1">
    <property type="nucleotide sequence ID" value="NZ_AP027362.1"/>
</dbReference>
<dbReference type="SUPFAM" id="SSF52833">
    <property type="entry name" value="Thioredoxin-like"/>
    <property type="match status" value="1"/>
</dbReference>
<organism evidence="2 3">
    <name type="scientific">Thalassotalea piscium</name>
    <dbReference type="NCBI Taxonomy" id="1230533"/>
    <lineage>
        <taxon>Bacteria</taxon>
        <taxon>Pseudomonadati</taxon>
        <taxon>Pseudomonadota</taxon>
        <taxon>Gammaproteobacteria</taxon>
        <taxon>Alteromonadales</taxon>
        <taxon>Colwelliaceae</taxon>
        <taxon>Thalassotalea</taxon>
    </lineage>
</organism>
<dbReference type="Pfam" id="PF08534">
    <property type="entry name" value="Redoxin"/>
    <property type="match status" value="1"/>
</dbReference>
<dbReference type="PROSITE" id="PS51352">
    <property type="entry name" value="THIOREDOXIN_2"/>
    <property type="match status" value="1"/>
</dbReference>
<dbReference type="GO" id="GO:0016853">
    <property type="term" value="F:isomerase activity"/>
    <property type="evidence" value="ECO:0007669"/>
    <property type="project" value="UniProtKB-KW"/>
</dbReference>
<protein>
    <submittedName>
        <fullName evidence="2">Thiol-disulfide isomerase/thioredoxin</fullName>
    </submittedName>
</protein>
<accession>A0A7X0NI42</accession>
<dbReference type="CDD" id="cd02966">
    <property type="entry name" value="TlpA_like_family"/>
    <property type="match status" value="1"/>
</dbReference>
<gene>
    <name evidence="2" type="ORF">HNQ55_002328</name>
</gene>
<keyword evidence="2" id="KW-0413">Isomerase</keyword>
<evidence type="ECO:0000313" key="3">
    <source>
        <dbReference type="Proteomes" id="UP000537141"/>
    </source>
</evidence>
<dbReference type="InterPro" id="IPR036249">
    <property type="entry name" value="Thioredoxin-like_sf"/>
</dbReference>
<dbReference type="GO" id="GO:0016491">
    <property type="term" value="F:oxidoreductase activity"/>
    <property type="evidence" value="ECO:0007669"/>
    <property type="project" value="InterPro"/>
</dbReference>
<evidence type="ECO:0000313" key="2">
    <source>
        <dbReference type="EMBL" id="MBB6543806.1"/>
    </source>
</evidence>
<evidence type="ECO:0000259" key="1">
    <source>
        <dbReference type="PROSITE" id="PS51352"/>
    </source>
</evidence>
<proteinExistence type="predicted"/>
<dbReference type="AlphaFoldDB" id="A0A7X0NI42"/>
<dbReference type="Proteomes" id="UP000537141">
    <property type="component" value="Unassembled WGS sequence"/>
</dbReference>
<feature type="domain" description="Thioredoxin" evidence="1">
    <location>
        <begin position="1"/>
        <end position="137"/>
    </location>
</feature>
<dbReference type="PANTHER" id="PTHR42852">
    <property type="entry name" value="THIOL:DISULFIDE INTERCHANGE PROTEIN DSBE"/>
    <property type="match status" value="1"/>
</dbReference>